<evidence type="ECO:0000256" key="1">
    <source>
        <dbReference type="SAM" id="MobiDB-lite"/>
    </source>
</evidence>
<comment type="caution">
    <text evidence="2">The sequence shown here is derived from an EMBL/GenBank/DDBJ whole genome shotgun (WGS) entry which is preliminary data.</text>
</comment>
<dbReference type="Proteomes" id="UP000305654">
    <property type="component" value="Unassembled WGS sequence"/>
</dbReference>
<feature type="compositionally biased region" description="Polar residues" evidence="1">
    <location>
        <begin position="212"/>
        <end position="224"/>
    </location>
</feature>
<dbReference type="EMBL" id="VCDI01000006">
    <property type="protein sequence ID" value="TLU71460.1"/>
    <property type="molecule type" value="Genomic_DNA"/>
</dbReference>
<dbReference type="AlphaFoldDB" id="A0A5R9J1C8"/>
<dbReference type="RefSeq" id="WP_138327098.1">
    <property type="nucleotide sequence ID" value="NZ_VCDI01000006.1"/>
</dbReference>
<protein>
    <submittedName>
        <fullName evidence="2">Uncharacterized protein</fullName>
    </submittedName>
</protein>
<evidence type="ECO:0000313" key="2">
    <source>
        <dbReference type="EMBL" id="TLU71460.1"/>
    </source>
</evidence>
<evidence type="ECO:0000313" key="3">
    <source>
        <dbReference type="Proteomes" id="UP000305654"/>
    </source>
</evidence>
<sequence length="224" mass="24928">MTVDPKIASAADVKDWFENALKQNDPRPSEAVYLQVAEELKKSVNRYRNQSTTPDKHRDAEPSQYIAQAQIEVTLAANKLLFSLERLGELLQGGLWTREADGIPYAELADFLRGMAVSGNVREAPRKLAGKPKAGWHTWGRPFCSRVEEALRNAGYSGNLNRTDRTGVIACIGASMVQHVCDLERMSPETFADAMANRRPSRARRSPGESPQTSRLKQGPYSQQ</sequence>
<keyword evidence="3" id="KW-1185">Reference proteome</keyword>
<accession>A0A5R9J1C8</accession>
<feature type="region of interest" description="Disordered" evidence="1">
    <location>
        <begin position="195"/>
        <end position="224"/>
    </location>
</feature>
<reference evidence="2 3" key="1">
    <citation type="submission" date="2019-05" db="EMBL/GenBank/DDBJ databases">
        <authorList>
            <person name="Pankratov T."/>
            <person name="Grouzdev D."/>
        </authorList>
    </citation>
    <scope>NUCLEOTIDE SEQUENCE [LARGE SCALE GENOMIC DNA]</scope>
    <source>
        <strain evidence="2 3">KEBCLARHB70R</strain>
    </source>
</reference>
<gene>
    <name evidence="2" type="ORF">FE263_16300</name>
</gene>
<proteinExistence type="predicted"/>
<organism evidence="2 3">
    <name type="scientific">Lichenicoccus roseus</name>
    <dbReference type="NCBI Taxonomy" id="2683649"/>
    <lineage>
        <taxon>Bacteria</taxon>
        <taxon>Pseudomonadati</taxon>
        <taxon>Pseudomonadota</taxon>
        <taxon>Alphaproteobacteria</taxon>
        <taxon>Acetobacterales</taxon>
        <taxon>Acetobacteraceae</taxon>
        <taxon>Lichenicoccus</taxon>
    </lineage>
</organism>
<name>A0A5R9J1C8_9PROT</name>